<evidence type="ECO:0000313" key="2">
    <source>
        <dbReference type="Proteomes" id="UP000789901"/>
    </source>
</evidence>
<accession>A0ABN7W8H3</accession>
<name>A0ABN7W8H3_GIGMA</name>
<keyword evidence="2" id="KW-1185">Reference proteome</keyword>
<proteinExistence type="predicted"/>
<protein>
    <submittedName>
        <fullName evidence="1">96_t:CDS:1</fullName>
    </submittedName>
</protein>
<dbReference type="Proteomes" id="UP000789901">
    <property type="component" value="Unassembled WGS sequence"/>
</dbReference>
<dbReference type="EMBL" id="CAJVQB010032799">
    <property type="protein sequence ID" value="CAG8818827.1"/>
    <property type="molecule type" value="Genomic_DNA"/>
</dbReference>
<sequence>SSNNNEFKDLLKNIACPNDDEFKNLFNKIDNNEIKDWLRIIANSNDNEIKNWCIKLASLNNFNEIKDLLKKIANSSQAQADSVQMNLDITKI</sequence>
<gene>
    <name evidence="1" type="ORF">GMARGA_LOCUS27155</name>
</gene>
<feature type="non-terminal residue" evidence="1">
    <location>
        <position position="1"/>
    </location>
</feature>
<evidence type="ECO:0000313" key="1">
    <source>
        <dbReference type="EMBL" id="CAG8818827.1"/>
    </source>
</evidence>
<comment type="caution">
    <text evidence="1">The sequence shown here is derived from an EMBL/GenBank/DDBJ whole genome shotgun (WGS) entry which is preliminary data.</text>
</comment>
<organism evidence="1 2">
    <name type="scientific">Gigaspora margarita</name>
    <dbReference type="NCBI Taxonomy" id="4874"/>
    <lineage>
        <taxon>Eukaryota</taxon>
        <taxon>Fungi</taxon>
        <taxon>Fungi incertae sedis</taxon>
        <taxon>Mucoromycota</taxon>
        <taxon>Glomeromycotina</taxon>
        <taxon>Glomeromycetes</taxon>
        <taxon>Diversisporales</taxon>
        <taxon>Gigasporaceae</taxon>
        <taxon>Gigaspora</taxon>
    </lineage>
</organism>
<reference evidence="1 2" key="1">
    <citation type="submission" date="2021-06" db="EMBL/GenBank/DDBJ databases">
        <authorList>
            <person name="Kallberg Y."/>
            <person name="Tangrot J."/>
            <person name="Rosling A."/>
        </authorList>
    </citation>
    <scope>NUCLEOTIDE SEQUENCE [LARGE SCALE GENOMIC DNA]</scope>
    <source>
        <strain evidence="1 2">120-4 pot B 10/14</strain>
    </source>
</reference>